<name>A0A3E1NK78_9BACT</name>
<dbReference type="Pfam" id="PF25589">
    <property type="entry name" value="DUF7935"/>
    <property type="match status" value="1"/>
</dbReference>
<dbReference type="InterPro" id="IPR057695">
    <property type="entry name" value="DUF7935"/>
</dbReference>
<keyword evidence="1" id="KW-1133">Transmembrane helix</keyword>
<evidence type="ECO:0000313" key="3">
    <source>
        <dbReference type="Proteomes" id="UP000261284"/>
    </source>
</evidence>
<feature type="transmembrane region" description="Helical" evidence="1">
    <location>
        <begin position="6"/>
        <end position="25"/>
    </location>
</feature>
<comment type="caution">
    <text evidence="2">The sequence shown here is derived from an EMBL/GenBank/DDBJ whole genome shotgun (WGS) entry which is preliminary data.</text>
</comment>
<keyword evidence="3" id="KW-1185">Reference proteome</keyword>
<evidence type="ECO:0000313" key="2">
    <source>
        <dbReference type="EMBL" id="RFM28339.1"/>
    </source>
</evidence>
<dbReference type="AlphaFoldDB" id="A0A3E1NK78"/>
<dbReference type="EMBL" id="QTJU01000003">
    <property type="protein sequence ID" value="RFM28339.1"/>
    <property type="molecule type" value="Genomic_DNA"/>
</dbReference>
<organism evidence="2 3">
    <name type="scientific">Deminuibacter soli</name>
    <dbReference type="NCBI Taxonomy" id="2291815"/>
    <lineage>
        <taxon>Bacteria</taxon>
        <taxon>Pseudomonadati</taxon>
        <taxon>Bacteroidota</taxon>
        <taxon>Chitinophagia</taxon>
        <taxon>Chitinophagales</taxon>
        <taxon>Chitinophagaceae</taxon>
        <taxon>Deminuibacter</taxon>
    </lineage>
</organism>
<proteinExistence type="predicted"/>
<reference evidence="2 3" key="1">
    <citation type="submission" date="2018-08" db="EMBL/GenBank/DDBJ databases">
        <title>Chitinophagaceae sp. K23C18032701, a novel bacterium isolated from forest soil.</title>
        <authorList>
            <person name="Wang C."/>
        </authorList>
    </citation>
    <scope>NUCLEOTIDE SEQUENCE [LARGE SCALE GENOMIC DNA]</scope>
    <source>
        <strain evidence="2 3">K23C18032701</strain>
    </source>
</reference>
<dbReference type="OrthoDB" id="1493032at2"/>
<keyword evidence="1" id="KW-0472">Membrane</keyword>
<evidence type="ECO:0000256" key="1">
    <source>
        <dbReference type="SAM" id="Phobius"/>
    </source>
</evidence>
<sequence>MLDSSNIIPFVAGAAAGAAGVWYFLNGKLKKAQEDAAARSKTEGAGQLQLQAYERLTLLVDRIALPNLIARVNTPGISARDMQLMLTHSIKEEFEYNITQHIYVSSDAWNAVKNLKEQNMLVVNQLANTLPPNATGLDLNKLLLEYLMTDKKGSLHEVVSEVLSYEAKRHM</sequence>
<gene>
    <name evidence="2" type="ORF">DXN05_11585</name>
</gene>
<accession>A0A3E1NK78</accession>
<dbReference type="Proteomes" id="UP000261284">
    <property type="component" value="Unassembled WGS sequence"/>
</dbReference>
<keyword evidence="1" id="KW-0812">Transmembrane</keyword>
<protein>
    <submittedName>
        <fullName evidence="2">Uncharacterized protein</fullName>
    </submittedName>
</protein>